<evidence type="ECO:0000313" key="2">
    <source>
        <dbReference type="Proteomes" id="UP001457282"/>
    </source>
</evidence>
<keyword evidence="2" id="KW-1185">Reference proteome</keyword>
<organism evidence="1 2">
    <name type="scientific">Rubus argutus</name>
    <name type="common">Southern blackberry</name>
    <dbReference type="NCBI Taxonomy" id="59490"/>
    <lineage>
        <taxon>Eukaryota</taxon>
        <taxon>Viridiplantae</taxon>
        <taxon>Streptophyta</taxon>
        <taxon>Embryophyta</taxon>
        <taxon>Tracheophyta</taxon>
        <taxon>Spermatophyta</taxon>
        <taxon>Magnoliopsida</taxon>
        <taxon>eudicotyledons</taxon>
        <taxon>Gunneridae</taxon>
        <taxon>Pentapetalae</taxon>
        <taxon>rosids</taxon>
        <taxon>fabids</taxon>
        <taxon>Rosales</taxon>
        <taxon>Rosaceae</taxon>
        <taxon>Rosoideae</taxon>
        <taxon>Rosoideae incertae sedis</taxon>
        <taxon>Rubus</taxon>
    </lineage>
</organism>
<name>A0AAW1VXY4_RUBAR</name>
<gene>
    <name evidence="1" type="ORF">M0R45_035630</name>
</gene>
<protein>
    <submittedName>
        <fullName evidence="1">Uncharacterized protein</fullName>
    </submittedName>
</protein>
<proteinExistence type="predicted"/>
<dbReference type="EMBL" id="JBEDUW010000007">
    <property type="protein sequence ID" value="KAK9911738.1"/>
    <property type="molecule type" value="Genomic_DNA"/>
</dbReference>
<evidence type="ECO:0000313" key="1">
    <source>
        <dbReference type="EMBL" id="KAK9911738.1"/>
    </source>
</evidence>
<dbReference type="Proteomes" id="UP001457282">
    <property type="component" value="Unassembled WGS sequence"/>
</dbReference>
<sequence>MKVVSCCQAYSRLHRPNRMRRQPSVSHGRPQIYPKIFTTCGPTDDPKCNEIKMWMDVASGLMSSAGKKASNKLEVKDEPKVTKVEGKNPYAKYMISNFLSL</sequence>
<accession>A0AAW1VXY4</accession>
<dbReference type="AlphaFoldDB" id="A0AAW1VXY4"/>
<comment type="caution">
    <text evidence="1">The sequence shown here is derived from an EMBL/GenBank/DDBJ whole genome shotgun (WGS) entry which is preliminary data.</text>
</comment>
<reference evidence="1 2" key="1">
    <citation type="journal article" date="2023" name="G3 (Bethesda)">
        <title>A chromosome-length genome assembly and annotation of blackberry (Rubus argutus, cv. 'Hillquist').</title>
        <authorList>
            <person name="Bruna T."/>
            <person name="Aryal R."/>
            <person name="Dudchenko O."/>
            <person name="Sargent D.J."/>
            <person name="Mead D."/>
            <person name="Buti M."/>
            <person name="Cavallini A."/>
            <person name="Hytonen T."/>
            <person name="Andres J."/>
            <person name="Pham M."/>
            <person name="Weisz D."/>
            <person name="Mascagni F."/>
            <person name="Usai G."/>
            <person name="Natali L."/>
            <person name="Bassil N."/>
            <person name="Fernandez G.E."/>
            <person name="Lomsadze A."/>
            <person name="Armour M."/>
            <person name="Olukolu B."/>
            <person name="Poorten T."/>
            <person name="Britton C."/>
            <person name="Davik J."/>
            <person name="Ashrafi H."/>
            <person name="Aiden E.L."/>
            <person name="Borodovsky M."/>
            <person name="Worthington M."/>
        </authorList>
    </citation>
    <scope>NUCLEOTIDE SEQUENCE [LARGE SCALE GENOMIC DNA]</scope>
    <source>
        <strain evidence="1">PI 553951</strain>
    </source>
</reference>